<dbReference type="InterPro" id="IPR039536">
    <property type="entry name" value="TetR_C_Proteobacteria"/>
</dbReference>
<dbReference type="Proteomes" id="UP000622638">
    <property type="component" value="Unassembled WGS sequence"/>
</dbReference>
<evidence type="ECO:0000313" key="8">
    <source>
        <dbReference type="Proteomes" id="UP000622638"/>
    </source>
</evidence>
<dbReference type="EMBL" id="BMKG01000046">
    <property type="protein sequence ID" value="GGC25007.1"/>
    <property type="molecule type" value="Genomic_DNA"/>
</dbReference>
<evidence type="ECO:0000259" key="4">
    <source>
        <dbReference type="PROSITE" id="PS50977"/>
    </source>
</evidence>
<dbReference type="OrthoDB" id="5293507at2"/>
<dbReference type="PANTHER" id="PTHR30055">
    <property type="entry name" value="HTH-TYPE TRANSCRIPTIONAL REGULATOR RUTR"/>
    <property type="match status" value="1"/>
</dbReference>
<dbReference type="Proteomes" id="UP000430634">
    <property type="component" value="Unassembled WGS sequence"/>
</dbReference>
<name>A0A6I3T5I2_9BURK</name>
<dbReference type="Gene3D" id="1.10.357.10">
    <property type="entry name" value="Tetracycline Repressor, domain 2"/>
    <property type="match status" value="1"/>
</dbReference>
<evidence type="ECO:0000313" key="5">
    <source>
        <dbReference type="EMBL" id="GGC25007.1"/>
    </source>
</evidence>
<organism evidence="6 7">
    <name type="scientific">Pseudoduganella buxea</name>
    <dbReference type="NCBI Taxonomy" id="1949069"/>
    <lineage>
        <taxon>Bacteria</taxon>
        <taxon>Pseudomonadati</taxon>
        <taxon>Pseudomonadota</taxon>
        <taxon>Betaproteobacteria</taxon>
        <taxon>Burkholderiales</taxon>
        <taxon>Oxalobacteraceae</taxon>
        <taxon>Telluria group</taxon>
        <taxon>Pseudoduganella</taxon>
    </lineage>
</organism>
<accession>A0A6I3T5I2</accession>
<evidence type="ECO:0000256" key="3">
    <source>
        <dbReference type="SAM" id="MobiDB-lite"/>
    </source>
</evidence>
<evidence type="ECO:0000256" key="1">
    <source>
        <dbReference type="ARBA" id="ARBA00023125"/>
    </source>
</evidence>
<dbReference type="InterPro" id="IPR009057">
    <property type="entry name" value="Homeodomain-like_sf"/>
</dbReference>
<dbReference type="GO" id="GO:0003700">
    <property type="term" value="F:DNA-binding transcription factor activity"/>
    <property type="evidence" value="ECO:0007669"/>
    <property type="project" value="TreeGrafter"/>
</dbReference>
<dbReference type="PANTHER" id="PTHR30055:SF146">
    <property type="entry name" value="HTH-TYPE TRANSCRIPTIONAL DUAL REGULATOR CECR"/>
    <property type="match status" value="1"/>
</dbReference>
<dbReference type="GO" id="GO:0000976">
    <property type="term" value="F:transcription cis-regulatory region binding"/>
    <property type="evidence" value="ECO:0007669"/>
    <property type="project" value="TreeGrafter"/>
</dbReference>
<keyword evidence="1 2" id="KW-0238">DNA-binding</keyword>
<evidence type="ECO:0000256" key="2">
    <source>
        <dbReference type="PROSITE-ProRule" id="PRU00335"/>
    </source>
</evidence>
<dbReference type="Pfam" id="PF00440">
    <property type="entry name" value="TetR_N"/>
    <property type="match status" value="1"/>
</dbReference>
<dbReference type="RefSeq" id="WP_155473414.1">
    <property type="nucleotide sequence ID" value="NZ_BMKG01000046.1"/>
</dbReference>
<dbReference type="PROSITE" id="PS50977">
    <property type="entry name" value="HTH_TETR_2"/>
    <property type="match status" value="1"/>
</dbReference>
<keyword evidence="8" id="KW-1185">Reference proteome</keyword>
<dbReference type="PRINTS" id="PR00455">
    <property type="entry name" value="HTHTETR"/>
</dbReference>
<feature type="region of interest" description="Disordered" evidence="3">
    <location>
        <begin position="1"/>
        <end position="20"/>
    </location>
</feature>
<dbReference type="InterPro" id="IPR050109">
    <property type="entry name" value="HTH-type_TetR-like_transc_reg"/>
</dbReference>
<feature type="domain" description="HTH tetR-type" evidence="4">
    <location>
        <begin position="21"/>
        <end position="81"/>
    </location>
</feature>
<sequence>MAGETAPRKGRGGRPPASRAGDVEARLLAAATRLFLERGYDGTSCDQVALDAGAGKASIYARYANKAALFAAVIDRLLTRSFAQDEMESGTDLAARLAAVGMRVLADTLHPDALALLRLVVTELPRFADTDMRPAQLFWQAGVQRVAAAIALQAPETVGQASDAAEQFIELVLMPPLMRALLGEPVALLLAAAPPRIEAAIASLAASGALERWT</sequence>
<reference evidence="8" key="2">
    <citation type="journal article" date="2019" name="Int. J. Syst. Evol. Microbiol.">
        <title>The Global Catalogue of Microorganisms (GCM) 10K type strain sequencing project: providing services to taxonomists for standard genome sequencing and annotation.</title>
        <authorList>
            <consortium name="The Broad Institute Genomics Platform"/>
            <consortium name="The Broad Institute Genome Sequencing Center for Infectious Disease"/>
            <person name="Wu L."/>
            <person name="Ma J."/>
        </authorList>
    </citation>
    <scope>NUCLEOTIDE SEQUENCE [LARGE SCALE GENOMIC DNA]</scope>
    <source>
        <strain evidence="8">CGMCC 1.15931</strain>
    </source>
</reference>
<feature type="DNA-binding region" description="H-T-H motif" evidence="2">
    <location>
        <begin position="44"/>
        <end position="63"/>
    </location>
</feature>
<dbReference type="EMBL" id="WNKZ01000138">
    <property type="protein sequence ID" value="MTV56175.1"/>
    <property type="molecule type" value="Genomic_DNA"/>
</dbReference>
<dbReference type="AlphaFoldDB" id="A0A6I3T5I2"/>
<reference evidence="5" key="1">
    <citation type="journal article" date="2014" name="Int. J. Syst. Evol. Microbiol.">
        <title>Complete genome of a new Firmicutes species belonging to the dominant human colonic microbiota ('Ruminococcus bicirculans') reveals two chromosomes and a selective capacity to utilize plant glucans.</title>
        <authorList>
            <consortium name="NISC Comparative Sequencing Program"/>
            <person name="Wegmann U."/>
            <person name="Louis P."/>
            <person name="Goesmann A."/>
            <person name="Henrissat B."/>
            <person name="Duncan S.H."/>
            <person name="Flint H.J."/>
        </authorList>
    </citation>
    <scope>NUCLEOTIDE SEQUENCE</scope>
    <source>
        <strain evidence="5">CGMCC 1.15931</strain>
    </source>
</reference>
<proteinExistence type="predicted"/>
<reference evidence="6 7" key="3">
    <citation type="submission" date="2019-11" db="EMBL/GenBank/DDBJ databases">
        <title>Type strains purchased from KCTC, JCM and DSMZ.</title>
        <authorList>
            <person name="Lu H."/>
        </authorList>
    </citation>
    <scope>NUCLEOTIDE SEQUENCE [LARGE SCALE GENOMIC DNA]</scope>
    <source>
        <strain evidence="6 7">KCTC 52429</strain>
    </source>
</reference>
<evidence type="ECO:0000313" key="7">
    <source>
        <dbReference type="Proteomes" id="UP000430634"/>
    </source>
</evidence>
<comment type="caution">
    <text evidence="6">The sequence shown here is derived from an EMBL/GenBank/DDBJ whole genome shotgun (WGS) entry which is preliminary data.</text>
</comment>
<evidence type="ECO:0000313" key="6">
    <source>
        <dbReference type="EMBL" id="MTV56175.1"/>
    </source>
</evidence>
<reference evidence="5" key="4">
    <citation type="submission" date="2024-05" db="EMBL/GenBank/DDBJ databases">
        <authorList>
            <person name="Sun Q."/>
            <person name="Zhou Y."/>
        </authorList>
    </citation>
    <scope>NUCLEOTIDE SEQUENCE</scope>
    <source>
        <strain evidence="5">CGMCC 1.15931</strain>
    </source>
</reference>
<dbReference type="SUPFAM" id="SSF46689">
    <property type="entry name" value="Homeodomain-like"/>
    <property type="match status" value="1"/>
</dbReference>
<dbReference type="InterPro" id="IPR001647">
    <property type="entry name" value="HTH_TetR"/>
</dbReference>
<gene>
    <name evidence="5" type="ORF">GCM10011572_53010</name>
    <name evidence="6" type="ORF">GM672_25960</name>
</gene>
<protein>
    <submittedName>
        <fullName evidence="6">TetR family transcriptional regulator</fullName>
    </submittedName>
</protein>
<dbReference type="Pfam" id="PF14246">
    <property type="entry name" value="TetR_C_7"/>
    <property type="match status" value="1"/>
</dbReference>